<protein>
    <submittedName>
        <fullName evidence="2">Uncharacterized protein</fullName>
    </submittedName>
</protein>
<dbReference type="EMBL" id="BAABDH010000002">
    <property type="protein sequence ID" value="GAA3917916.1"/>
    <property type="molecule type" value="Genomic_DNA"/>
</dbReference>
<keyword evidence="3" id="KW-1185">Reference proteome</keyword>
<dbReference type="Proteomes" id="UP001499909">
    <property type="component" value="Unassembled WGS sequence"/>
</dbReference>
<accession>A0ABP7MCZ0</accession>
<evidence type="ECO:0000313" key="3">
    <source>
        <dbReference type="Proteomes" id="UP001499909"/>
    </source>
</evidence>
<proteinExistence type="predicted"/>
<comment type="caution">
    <text evidence="2">The sequence shown here is derived from an EMBL/GenBank/DDBJ whole genome shotgun (WGS) entry which is preliminary data.</text>
</comment>
<sequence length="143" mass="15297">MPLLAPAQTRRAARPTTTTTAVTTSAQGSTLQVTGVCAVIYAPNPAKMNRLRQQYGESNINTSADDNHIFVARSRAYLQEKGLRVVETTATQLRFTTAAGATTVLDISGLAFSWGLLLFNGRSAPQEANLADPATDVQTVMKK</sequence>
<gene>
    <name evidence="2" type="ORF">GCM10022406_00800</name>
</gene>
<organism evidence="2 3">
    <name type="scientific">Hymenobacter algoricola</name>
    <dbReference type="NCBI Taxonomy" id="486267"/>
    <lineage>
        <taxon>Bacteria</taxon>
        <taxon>Pseudomonadati</taxon>
        <taxon>Bacteroidota</taxon>
        <taxon>Cytophagia</taxon>
        <taxon>Cytophagales</taxon>
        <taxon>Hymenobacteraceae</taxon>
        <taxon>Hymenobacter</taxon>
    </lineage>
</organism>
<feature type="region of interest" description="Disordered" evidence="1">
    <location>
        <begin position="1"/>
        <end position="24"/>
    </location>
</feature>
<evidence type="ECO:0000256" key="1">
    <source>
        <dbReference type="SAM" id="MobiDB-lite"/>
    </source>
</evidence>
<reference evidence="3" key="1">
    <citation type="journal article" date="2019" name="Int. J. Syst. Evol. Microbiol.">
        <title>The Global Catalogue of Microorganisms (GCM) 10K type strain sequencing project: providing services to taxonomists for standard genome sequencing and annotation.</title>
        <authorList>
            <consortium name="The Broad Institute Genomics Platform"/>
            <consortium name="The Broad Institute Genome Sequencing Center for Infectious Disease"/>
            <person name="Wu L."/>
            <person name="Ma J."/>
        </authorList>
    </citation>
    <scope>NUCLEOTIDE SEQUENCE [LARGE SCALE GENOMIC DNA]</scope>
    <source>
        <strain evidence="3">JCM 17214</strain>
    </source>
</reference>
<evidence type="ECO:0000313" key="2">
    <source>
        <dbReference type="EMBL" id="GAA3917916.1"/>
    </source>
</evidence>
<name>A0ABP7MCZ0_9BACT</name>